<keyword evidence="10" id="KW-0479">Metal-binding</keyword>
<evidence type="ECO:0000256" key="4">
    <source>
        <dbReference type="ARBA" id="ARBA00012438"/>
    </source>
</evidence>
<dbReference type="Pfam" id="PF07730">
    <property type="entry name" value="HisKA_3"/>
    <property type="match status" value="1"/>
</dbReference>
<keyword evidence="8" id="KW-0597">Phosphoprotein</keyword>
<keyword evidence="20" id="KW-0472">Membrane</keyword>
<evidence type="ECO:0000256" key="20">
    <source>
        <dbReference type="SAM" id="Phobius"/>
    </source>
</evidence>
<evidence type="ECO:0000256" key="16">
    <source>
        <dbReference type="ARBA" id="ARBA00023014"/>
    </source>
</evidence>
<keyword evidence="13" id="KW-0067">ATP-binding</keyword>
<keyword evidence="15" id="KW-0902">Two-component regulatory system</keyword>
<dbReference type="PIRSF" id="PIRSF037434">
    <property type="entry name" value="STHK_ChrS"/>
    <property type="match status" value="1"/>
</dbReference>
<dbReference type="Pfam" id="PF02518">
    <property type="entry name" value="HATPase_c"/>
    <property type="match status" value="1"/>
</dbReference>
<dbReference type="InterPro" id="IPR011712">
    <property type="entry name" value="Sig_transdc_His_kin_sub3_dim/P"/>
</dbReference>
<dbReference type="RefSeq" id="WP_309850642.1">
    <property type="nucleotide sequence ID" value="NZ_BAAAIU010000005.1"/>
</dbReference>
<feature type="transmembrane region" description="Helical" evidence="20">
    <location>
        <begin position="106"/>
        <end position="122"/>
    </location>
</feature>
<dbReference type="EMBL" id="JAVDUI010000001">
    <property type="protein sequence ID" value="MDR6892098.1"/>
    <property type="molecule type" value="Genomic_DNA"/>
</dbReference>
<evidence type="ECO:0000256" key="3">
    <source>
        <dbReference type="ARBA" id="ARBA00004496"/>
    </source>
</evidence>
<evidence type="ECO:0000256" key="10">
    <source>
        <dbReference type="ARBA" id="ARBA00022723"/>
    </source>
</evidence>
<name>A0AAE3YDZ1_9MICC</name>
<keyword evidence="14" id="KW-0408">Iron</keyword>
<dbReference type="GO" id="GO:0046872">
    <property type="term" value="F:metal ion binding"/>
    <property type="evidence" value="ECO:0007669"/>
    <property type="project" value="UniProtKB-KW"/>
</dbReference>
<feature type="region of interest" description="Disordered" evidence="19">
    <location>
        <begin position="401"/>
        <end position="422"/>
    </location>
</feature>
<dbReference type="SMART" id="SM00387">
    <property type="entry name" value="HATPase_c"/>
    <property type="match status" value="1"/>
</dbReference>
<evidence type="ECO:0000256" key="19">
    <source>
        <dbReference type="SAM" id="MobiDB-lite"/>
    </source>
</evidence>
<feature type="transmembrane region" description="Helical" evidence="20">
    <location>
        <begin position="77"/>
        <end position="100"/>
    </location>
</feature>
<dbReference type="GO" id="GO:0005737">
    <property type="term" value="C:cytoplasm"/>
    <property type="evidence" value="ECO:0007669"/>
    <property type="project" value="UniProtKB-SubCell"/>
</dbReference>
<comment type="cofactor">
    <cofactor evidence="2">
        <name>[4Fe-4S] cluster</name>
        <dbReference type="ChEBI" id="CHEBI:49883"/>
    </cofactor>
</comment>
<dbReference type="GO" id="GO:0000155">
    <property type="term" value="F:phosphorelay sensor kinase activity"/>
    <property type="evidence" value="ECO:0007669"/>
    <property type="project" value="InterPro"/>
</dbReference>
<comment type="function">
    <text evidence="17">Member of the two-component regulatory system NreB/NreC involved in the control of dissimilatory nitrate/nitrite reduction in response to oxygen. NreB functions as a direct oxygen sensor histidine kinase which is autophosphorylated, in the absence of oxygen, probably at the conserved histidine residue, and transfers its phosphate group probably to a conserved aspartate residue of NreC. NreB/NreC activates the expression of the nitrate (narGHJI) and nitrite (nir) reductase operons, as well as the putative nitrate transporter gene narT.</text>
</comment>
<evidence type="ECO:0000256" key="18">
    <source>
        <dbReference type="ARBA" id="ARBA00030800"/>
    </source>
</evidence>
<evidence type="ECO:0000259" key="21">
    <source>
        <dbReference type="PROSITE" id="PS50109"/>
    </source>
</evidence>
<dbReference type="Gene3D" id="1.20.5.1930">
    <property type="match status" value="1"/>
</dbReference>
<keyword evidence="16" id="KW-0411">Iron-sulfur</keyword>
<gene>
    <name evidence="22" type="ORF">J2S35_001038</name>
</gene>
<dbReference type="SUPFAM" id="SSF55874">
    <property type="entry name" value="ATPase domain of HSP90 chaperone/DNA topoisomerase II/histidine kinase"/>
    <property type="match status" value="1"/>
</dbReference>
<dbReference type="Proteomes" id="UP001247307">
    <property type="component" value="Unassembled WGS sequence"/>
</dbReference>
<keyword evidence="20" id="KW-1133">Transmembrane helix</keyword>
<evidence type="ECO:0000256" key="11">
    <source>
        <dbReference type="ARBA" id="ARBA00022741"/>
    </source>
</evidence>
<dbReference type="Gene3D" id="3.30.565.10">
    <property type="entry name" value="Histidine kinase-like ATPase, C-terminal domain"/>
    <property type="match status" value="1"/>
</dbReference>
<dbReference type="CDD" id="cd16917">
    <property type="entry name" value="HATPase_UhpB-NarQ-NarX-like"/>
    <property type="match status" value="1"/>
</dbReference>
<comment type="subcellular location">
    <subcellularLocation>
        <location evidence="3">Cytoplasm</location>
    </subcellularLocation>
</comment>
<feature type="transmembrane region" description="Helical" evidence="20">
    <location>
        <begin position="46"/>
        <end position="65"/>
    </location>
</feature>
<evidence type="ECO:0000256" key="6">
    <source>
        <dbReference type="ARBA" id="ARBA00022485"/>
    </source>
</evidence>
<evidence type="ECO:0000256" key="5">
    <source>
        <dbReference type="ARBA" id="ARBA00017322"/>
    </source>
</evidence>
<dbReference type="InterPro" id="IPR004358">
    <property type="entry name" value="Sig_transdc_His_kin-like_C"/>
</dbReference>
<evidence type="ECO:0000256" key="7">
    <source>
        <dbReference type="ARBA" id="ARBA00022490"/>
    </source>
</evidence>
<dbReference type="InterPro" id="IPR050482">
    <property type="entry name" value="Sensor_HK_TwoCompSys"/>
</dbReference>
<feature type="compositionally biased region" description="Low complexity" evidence="19">
    <location>
        <begin position="402"/>
        <end position="413"/>
    </location>
</feature>
<evidence type="ECO:0000256" key="14">
    <source>
        <dbReference type="ARBA" id="ARBA00023004"/>
    </source>
</evidence>
<keyword evidence="6" id="KW-0004">4Fe-4S</keyword>
<proteinExistence type="predicted"/>
<dbReference type="InterPro" id="IPR003594">
    <property type="entry name" value="HATPase_dom"/>
</dbReference>
<dbReference type="EC" id="2.7.13.3" evidence="4"/>
<keyword evidence="11" id="KW-0547">Nucleotide-binding</keyword>
<evidence type="ECO:0000256" key="12">
    <source>
        <dbReference type="ARBA" id="ARBA00022777"/>
    </source>
</evidence>
<accession>A0AAE3YDZ1</accession>
<keyword evidence="7" id="KW-0963">Cytoplasm</keyword>
<feature type="transmembrane region" description="Helical" evidence="20">
    <location>
        <begin position="153"/>
        <end position="174"/>
    </location>
</feature>
<keyword evidence="12 22" id="KW-0418">Kinase</keyword>
<evidence type="ECO:0000256" key="17">
    <source>
        <dbReference type="ARBA" id="ARBA00024827"/>
    </source>
</evidence>
<evidence type="ECO:0000256" key="13">
    <source>
        <dbReference type="ARBA" id="ARBA00022840"/>
    </source>
</evidence>
<dbReference type="GO" id="GO:0016020">
    <property type="term" value="C:membrane"/>
    <property type="evidence" value="ECO:0007669"/>
    <property type="project" value="InterPro"/>
</dbReference>
<evidence type="ECO:0000256" key="2">
    <source>
        <dbReference type="ARBA" id="ARBA00001966"/>
    </source>
</evidence>
<dbReference type="InterPro" id="IPR005467">
    <property type="entry name" value="His_kinase_dom"/>
</dbReference>
<dbReference type="InterPro" id="IPR036890">
    <property type="entry name" value="HATPase_C_sf"/>
</dbReference>
<keyword evidence="9" id="KW-0808">Transferase</keyword>
<comment type="catalytic activity">
    <reaction evidence="1">
        <text>ATP + protein L-histidine = ADP + protein N-phospho-L-histidine.</text>
        <dbReference type="EC" id="2.7.13.3"/>
    </reaction>
</comment>
<keyword evidence="20" id="KW-0812">Transmembrane</keyword>
<evidence type="ECO:0000256" key="8">
    <source>
        <dbReference type="ARBA" id="ARBA00022553"/>
    </source>
</evidence>
<evidence type="ECO:0000313" key="23">
    <source>
        <dbReference type="Proteomes" id="UP001247307"/>
    </source>
</evidence>
<dbReference type="GO" id="GO:0051539">
    <property type="term" value="F:4 iron, 4 sulfur cluster binding"/>
    <property type="evidence" value="ECO:0007669"/>
    <property type="project" value="UniProtKB-KW"/>
</dbReference>
<sequence>MRPTPDSATDLLVRGLRLGVHVAFALLLAFALVSVSLDGDDDAAPWGIYAVGAALAAVYVAGTAVERRLAVRAGYGASPVIPVVVWAPWLAAVTALWAVLVAQHSAFSYCVFPLFFVVLHLVRPLPAGLAGVGVLLVLLVAALSRGGQAGTGAIVGPSVGAAFSVVVFVVYEALVRDSLAQRRALAELEAARTELAAAHRSAGMAAERDRFAAEVHDTLAQGLNAIVLTARAGLAGADERGALRTVVDLASANLEQAREMFRGATGTAGAGRRDALAEDIEAAVARISSGALNLTVRDERSQEQRAQPVDAEVERFLVLAASSLVSNVTRHAGAGRAVLTVGSPGEGLLAMDVVDDGCGFDRKTTPDGFGLASLSARAQALGGSVVVETEPGEGTAVNVTVPARPTGAGRAAPSSITTPDSP</sequence>
<evidence type="ECO:0000256" key="9">
    <source>
        <dbReference type="ARBA" id="ARBA00022679"/>
    </source>
</evidence>
<evidence type="ECO:0000313" key="22">
    <source>
        <dbReference type="EMBL" id="MDR6892098.1"/>
    </source>
</evidence>
<dbReference type="GO" id="GO:0005524">
    <property type="term" value="F:ATP binding"/>
    <property type="evidence" value="ECO:0007669"/>
    <property type="project" value="UniProtKB-KW"/>
</dbReference>
<protein>
    <recommendedName>
        <fullName evidence="5">Oxygen sensor histidine kinase NreB</fullName>
        <ecNumber evidence="4">2.7.13.3</ecNumber>
    </recommendedName>
    <alternativeName>
        <fullName evidence="18">Nitrogen regulation protein B</fullName>
    </alternativeName>
</protein>
<dbReference type="InterPro" id="IPR017205">
    <property type="entry name" value="Sig_transdc_His_kinase_ChrS"/>
</dbReference>
<feature type="transmembrane region" description="Helical" evidence="20">
    <location>
        <begin position="129"/>
        <end position="147"/>
    </location>
</feature>
<feature type="transmembrane region" description="Helical" evidence="20">
    <location>
        <begin position="12"/>
        <end position="34"/>
    </location>
</feature>
<evidence type="ECO:0000256" key="1">
    <source>
        <dbReference type="ARBA" id="ARBA00000085"/>
    </source>
</evidence>
<evidence type="ECO:0000256" key="15">
    <source>
        <dbReference type="ARBA" id="ARBA00023012"/>
    </source>
</evidence>
<dbReference type="AlphaFoldDB" id="A0AAE3YDZ1"/>
<dbReference type="PRINTS" id="PR00344">
    <property type="entry name" value="BCTRLSENSOR"/>
</dbReference>
<dbReference type="PANTHER" id="PTHR24421:SF10">
    <property type="entry name" value="NITRATE_NITRITE SENSOR PROTEIN NARQ"/>
    <property type="match status" value="1"/>
</dbReference>
<organism evidence="22 23">
    <name type="scientific">Falsarthrobacter nasiphocae</name>
    <dbReference type="NCBI Taxonomy" id="189863"/>
    <lineage>
        <taxon>Bacteria</taxon>
        <taxon>Bacillati</taxon>
        <taxon>Actinomycetota</taxon>
        <taxon>Actinomycetes</taxon>
        <taxon>Micrococcales</taxon>
        <taxon>Micrococcaceae</taxon>
        <taxon>Falsarthrobacter</taxon>
    </lineage>
</organism>
<dbReference type="PANTHER" id="PTHR24421">
    <property type="entry name" value="NITRATE/NITRITE SENSOR PROTEIN NARX-RELATED"/>
    <property type="match status" value="1"/>
</dbReference>
<dbReference type="PROSITE" id="PS50109">
    <property type="entry name" value="HIS_KIN"/>
    <property type="match status" value="1"/>
</dbReference>
<feature type="domain" description="Histidine kinase" evidence="21">
    <location>
        <begin position="317"/>
        <end position="405"/>
    </location>
</feature>
<dbReference type="GO" id="GO:0046983">
    <property type="term" value="F:protein dimerization activity"/>
    <property type="evidence" value="ECO:0007669"/>
    <property type="project" value="InterPro"/>
</dbReference>
<keyword evidence="23" id="KW-1185">Reference proteome</keyword>
<comment type="caution">
    <text evidence="22">The sequence shown here is derived from an EMBL/GenBank/DDBJ whole genome shotgun (WGS) entry which is preliminary data.</text>
</comment>
<reference evidence="22" key="1">
    <citation type="submission" date="2023-07" db="EMBL/GenBank/DDBJ databases">
        <title>Sequencing the genomes of 1000 actinobacteria strains.</title>
        <authorList>
            <person name="Klenk H.-P."/>
        </authorList>
    </citation>
    <scope>NUCLEOTIDE SEQUENCE</scope>
    <source>
        <strain evidence="22">DSM 13988</strain>
    </source>
</reference>